<comment type="caution">
    <text evidence="1">The sequence shown here is derived from an EMBL/GenBank/DDBJ whole genome shotgun (WGS) entry which is preliminary data.</text>
</comment>
<protein>
    <submittedName>
        <fullName evidence="1">Serine/threonine-protein kinase Bck1p/SLK1/SSP31</fullName>
    </submittedName>
</protein>
<evidence type="ECO:0000313" key="1">
    <source>
        <dbReference type="EMBL" id="CAH6719670.1"/>
    </source>
</evidence>
<keyword evidence="1" id="KW-0808">Transferase</keyword>
<keyword evidence="1" id="KW-0418">Kinase</keyword>
<reference evidence="1" key="1">
    <citation type="submission" date="2022-06" db="EMBL/GenBank/DDBJ databases">
        <authorList>
            <person name="Legras J.-L."/>
            <person name="Devillers H."/>
            <person name="Grondin C."/>
        </authorList>
    </citation>
    <scope>NUCLEOTIDE SEQUENCE</scope>
    <source>
        <strain evidence="1">CLIB 1444</strain>
    </source>
</reference>
<keyword evidence="2" id="KW-1185">Reference proteome</keyword>
<name>A0ACA9Y417_9ASCO</name>
<accession>A0ACA9Y417</accession>
<gene>
    <name evidence="1" type="ORF">CLIB1444_02S13850</name>
</gene>
<dbReference type="EMBL" id="CALSDN010000002">
    <property type="protein sequence ID" value="CAH6719670.1"/>
    <property type="molecule type" value="Genomic_DNA"/>
</dbReference>
<sequence length="1285" mass="144781">MKGRSISDIHVDKREDKPEQRVSSDGMIYNKKRSSVFDTHFDPSIKDISFDFNFETPEMMEKEEEHIQVPNYFSFSHDDTQTEFQTKSKDLSSSVDVLPMYLPPSIPEDNQSSYSDSTVSNRRDGKKGDVKDKEEIKKNHIRNGSESSTTSNNSSSSTLTPSSAVSKDKRFVRYAMSTQSKNVSTRWNMANVTKWLEHHKFNNSWRETFRKNEISGNRFLELGNYDIGSLTWKQLSKFLVLDNELNSVERFIGLLKLENQPGDDDTTLTGIDELSPSYTTTFKLDQRKSNPAFVRHKPSNSNTSTSSSSSSTSKSRPFSYVEGSKVPPSKEGNFFRKHLRHGSGDSSTLLREQLKPKPELRVKSYYPGMSLSPDDAAPQNRKSGIFSTFRKYGTDKAAGIVKQVQASTSKSNRSSKIESPISPNAESFTSKNFDSYSGSEPQYINMNQTIQPSVATYDNHSMESKEKDFPDEYLPIPLKEVESSIMVTKDNKNFSVVKFSKHEAIHNIKAMIIKDLQMIEIGTITFHLTEINHEEGESLNDRFLQKAIELSMGKILVKQELSSPGTNTYSTNSSDSKSFEMKGESMYPATPQYLLQSNQDKVDYLTFKDSSNLGKISENSKLPYIPPSNDNKFPFKLSLPNQKPEKGLPALQINTNPIEDSNGGSFKVLRRRGREIDFDQRRKSPFETKAPKMIPNIYSSSAAEMDSPISSTTLNPLKDHAERSDSFVAKRNAPPPPLNKKSSLHRTGSILRGSSVTSKSSKIDPFKENDIKFEPFNDDNDFDAGSEDDFFVKPIKKEQQPDDDDEDEDFFMKPMKQDTSTASGLTVRPPVEELYDNLEKFFPNTNLDKPIIDDSPVSPSNITHNISEISKSNSSSSSHIPPRVPSISRTFSSANISPLNPTTDDDVFYGDSESKLLRRMKTIRVVANEARRKIMEKSDVVSRPKFGSLIRSNTKMWGQKVVEVTSREIEKGIVSKLRKGKYEEFAWIKGELIGRGSFGSVYIALNVTTGEMIAVKQVIVPSTFSAQAKSKTYEGLDALHKEVETMKDLDHINIVQYLGFEQKNDTYSLFLEYVGGGSISACLKSYGSFEESLVKYIIKQVLEGLQYLHSNGILHRDLKADNLLLDIDGTCKISDFGISKRSTDIYVNNAEMSMQGTVFWMAPEVIDSIVEDKKQGYSAKIDIWSLGCVVLEMFAGNRPWSNEAVISAIYKIGKTKLAPPIPEGIKHLISAEAKDFINQCFVINPEQRPTAKELLKHDFLKQEDFDFSSTKISQLIKYNSKKKVA</sequence>
<evidence type="ECO:0000313" key="2">
    <source>
        <dbReference type="Proteomes" id="UP001152531"/>
    </source>
</evidence>
<dbReference type="Proteomes" id="UP001152531">
    <property type="component" value="Unassembled WGS sequence"/>
</dbReference>
<organism evidence="1 2">
    <name type="scientific">[Candida] jaroonii</name>
    <dbReference type="NCBI Taxonomy" id="467808"/>
    <lineage>
        <taxon>Eukaryota</taxon>
        <taxon>Fungi</taxon>
        <taxon>Dikarya</taxon>
        <taxon>Ascomycota</taxon>
        <taxon>Saccharomycotina</taxon>
        <taxon>Pichiomycetes</taxon>
        <taxon>Debaryomycetaceae</taxon>
        <taxon>Yamadazyma</taxon>
    </lineage>
</organism>
<proteinExistence type="predicted"/>